<gene>
    <name evidence="1" type="ORF">HRG_08845</name>
</gene>
<dbReference type="InterPro" id="IPR036397">
    <property type="entry name" value="RNaseH_sf"/>
</dbReference>
<sequence length="162" mass="17766">MAQEHGESAGQRLEVIREYAVAPWEDRIRVLCDLDDDQAAELVAKAQGIVVATSSSERRGVVGMGGCVRDTRVNNEQEALASYSITLGPREDQNPYVAELEAIATALRCMPARLEQRELVFVTSNRSAMQAIGQPRQQSGQYIIKKFTSMSGSSGNGVFRFV</sequence>
<evidence type="ECO:0000313" key="2">
    <source>
        <dbReference type="Proteomes" id="UP000824596"/>
    </source>
</evidence>
<dbReference type="AlphaFoldDB" id="A0A9P8SF95"/>
<dbReference type="Gene3D" id="3.30.420.10">
    <property type="entry name" value="Ribonuclease H-like superfamily/Ribonuclease H"/>
    <property type="match status" value="1"/>
</dbReference>
<dbReference type="RefSeq" id="XP_044717337.1">
    <property type="nucleotide sequence ID" value="XM_044867316.1"/>
</dbReference>
<accession>A0A9P8SF95</accession>
<proteinExistence type="predicted"/>
<reference evidence="1" key="1">
    <citation type="submission" date="2021-09" db="EMBL/GenBank/DDBJ databases">
        <title>A high-quality genome of the endoparasitic fungus Hirsutella rhossiliensis with a comparison of Hirsutella genomes reveals transposable elements contributing to genome size variation.</title>
        <authorList>
            <person name="Lin R."/>
            <person name="Jiao Y."/>
            <person name="Sun X."/>
            <person name="Ling J."/>
            <person name="Xie B."/>
            <person name="Cheng X."/>
        </authorList>
    </citation>
    <scope>NUCLEOTIDE SEQUENCE</scope>
    <source>
        <strain evidence="1">HR02</strain>
    </source>
</reference>
<comment type="caution">
    <text evidence="1">The sequence shown here is derived from an EMBL/GenBank/DDBJ whole genome shotgun (WGS) entry which is preliminary data.</text>
</comment>
<dbReference type="Proteomes" id="UP000824596">
    <property type="component" value="Unassembled WGS sequence"/>
</dbReference>
<dbReference type="OrthoDB" id="5243754at2759"/>
<organism evidence="1 2">
    <name type="scientific">Hirsutella rhossiliensis</name>
    <dbReference type="NCBI Taxonomy" id="111463"/>
    <lineage>
        <taxon>Eukaryota</taxon>
        <taxon>Fungi</taxon>
        <taxon>Dikarya</taxon>
        <taxon>Ascomycota</taxon>
        <taxon>Pezizomycotina</taxon>
        <taxon>Sordariomycetes</taxon>
        <taxon>Hypocreomycetidae</taxon>
        <taxon>Hypocreales</taxon>
        <taxon>Ophiocordycipitaceae</taxon>
        <taxon>Hirsutella</taxon>
    </lineage>
</organism>
<evidence type="ECO:0008006" key="3">
    <source>
        <dbReference type="Google" id="ProtNLM"/>
    </source>
</evidence>
<dbReference type="GeneID" id="68357974"/>
<dbReference type="EMBL" id="JAIZPD010000011">
    <property type="protein sequence ID" value="KAH0959824.1"/>
    <property type="molecule type" value="Genomic_DNA"/>
</dbReference>
<dbReference type="GO" id="GO:0003676">
    <property type="term" value="F:nucleic acid binding"/>
    <property type="evidence" value="ECO:0007669"/>
    <property type="project" value="InterPro"/>
</dbReference>
<keyword evidence="2" id="KW-1185">Reference proteome</keyword>
<protein>
    <recommendedName>
        <fullName evidence="3">RNase H type-1 domain-containing protein</fullName>
    </recommendedName>
</protein>
<evidence type="ECO:0000313" key="1">
    <source>
        <dbReference type="EMBL" id="KAH0959824.1"/>
    </source>
</evidence>
<name>A0A9P8SF95_9HYPO</name>